<feature type="domain" description="C2H2-type" evidence="12">
    <location>
        <begin position="526"/>
        <end position="553"/>
    </location>
</feature>
<keyword evidence="3" id="KW-0677">Repeat</keyword>
<dbReference type="Pfam" id="PF07776">
    <property type="entry name" value="zf-AD"/>
    <property type="match status" value="1"/>
</dbReference>
<dbReference type="SMART" id="SM00355">
    <property type="entry name" value="ZnF_C2H2"/>
    <property type="match status" value="8"/>
</dbReference>
<dbReference type="InterPro" id="IPR012934">
    <property type="entry name" value="Znf_AD"/>
</dbReference>
<keyword evidence="5 10" id="KW-0862">Zinc</keyword>
<dbReference type="RefSeq" id="XP_062709362.1">
    <property type="nucleotide sequence ID" value="XM_062853378.1"/>
</dbReference>
<evidence type="ECO:0000256" key="4">
    <source>
        <dbReference type="ARBA" id="ARBA00022771"/>
    </source>
</evidence>
<dbReference type="Gene3D" id="6.20.210.20">
    <property type="entry name" value="THAP domain"/>
    <property type="match status" value="1"/>
</dbReference>
<evidence type="ECO:0000256" key="10">
    <source>
        <dbReference type="PROSITE-ProRule" id="PRU01263"/>
    </source>
</evidence>
<dbReference type="InterPro" id="IPR013087">
    <property type="entry name" value="Znf_C2H2_type"/>
</dbReference>
<accession>A0ABM1XTC3</accession>
<dbReference type="Pfam" id="PF05485">
    <property type="entry name" value="THAP"/>
    <property type="match status" value="1"/>
</dbReference>
<dbReference type="InterPro" id="IPR006612">
    <property type="entry name" value="THAP_Znf"/>
</dbReference>
<feature type="binding site" evidence="10">
    <location>
        <position position="169"/>
    </location>
    <ligand>
        <name>Zn(2+)</name>
        <dbReference type="ChEBI" id="CHEBI:29105"/>
    </ligand>
</feature>
<evidence type="ECO:0000259" key="12">
    <source>
        <dbReference type="PROSITE" id="PS50157"/>
    </source>
</evidence>
<keyword evidence="2 10" id="KW-0479">Metal-binding</keyword>
<dbReference type="InterPro" id="IPR036236">
    <property type="entry name" value="Znf_C2H2_sf"/>
</dbReference>
<feature type="domain" description="THAP-type" evidence="13">
    <location>
        <begin position="1"/>
        <end position="92"/>
    </location>
</feature>
<evidence type="ECO:0000256" key="1">
    <source>
        <dbReference type="ARBA" id="ARBA00004123"/>
    </source>
</evidence>
<dbReference type="PANTHER" id="PTHR23226">
    <property type="entry name" value="ZINC FINGER AND SCAN DOMAIN-CONTAINING"/>
    <property type="match status" value="1"/>
</dbReference>
<evidence type="ECO:0000256" key="5">
    <source>
        <dbReference type="ARBA" id="ARBA00022833"/>
    </source>
</evidence>
<dbReference type="Gene3D" id="3.30.160.60">
    <property type="entry name" value="Classic Zinc Finger"/>
    <property type="match status" value="5"/>
</dbReference>
<evidence type="ECO:0000259" key="14">
    <source>
        <dbReference type="PROSITE" id="PS51915"/>
    </source>
</evidence>
<feature type="region of interest" description="Disordered" evidence="11">
    <location>
        <begin position="386"/>
        <end position="405"/>
    </location>
</feature>
<evidence type="ECO:0000256" key="7">
    <source>
        <dbReference type="ARBA" id="ARBA00023242"/>
    </source>
</evidence>
<name>A0ABM1XTC3_AEDAL</name>
<feature type="region of interest" description="Disordered" evidence="11">
    <location>
        <begin position="314"/>
        <end position="342"/>
    </location>
</feature>
<dbReference type="PANTHER" id="PTHR23226:SF416">
    <property type="entry name" value="FI01424P"/>
    <property type="match status" value="1"/>
</dbReference>
<keyword evidence="6 9" id="KW-0238">DNA-binding</keyword>
<evidence type="ECO:0000256" key="2">
    <source>
        <dbReference type="ARBA" id="ARBA00022723"/>
    </source>
</evidence>
<feature type="binding site" evidence="10">
    <location>
        <position position="166"/>
    </location>
    <ligand>
        <name>Zn(2+)</name>
        <dbReference type="ChEBI" id="CHEBI:29105"/>
    </ligand>
</feature>
<evidence type="ECO:0000256" key="6">
    <source>
        <dbReference type="ARBA" id="ARBA00023125"/>
    </source>
</evidence>
<dbReference type="SMART" id="SM00692">
    <property type="entry name" value="DM3"/>
    <property type="match status" value="1"/>
</dbReference>
<dbReference type="PROSITE" id="PS51915">
    <property type="entry name" value="ZAD"/>
    <property type="match status" value="1"/>
</dbReference>
<feature type="domain" description="C2H2-type" evidence="12">
    <location>
        <begin position="554"/>
        <end position="582"/>
    </location>
</feature>
<dbReference type="PROSITE" id="PS50950">
    <property type="entry name" value="ZF_THAP"/>
    <property type="match status" value="1"/>
</dbReference>
<comment type="subcellular location">
    <subcellularLocation>
        <location evidence="1">Nucleus</location>
    </subcellularLocation>
</comment>
<evidence type="ECO:0000256" key="11">
    <source>
        <dbReference type="SAM" id="MobiDB-lite"/>
    </source>
</evidence>
<feature type="binding site" evidence="10">
    <location>
        <position position="225"/>
    </location>
    <ligand>
        <name>Zn(2+)</name>
        <dbReference type="ChEBI" id="CHEBI:29105"/>
    </ligand>
</feature>
<dbReference type="SUPFAM" id="SSF57667">
    <property type="entry name" value="beta-beta-alpha zinc fingers"/>
    <property type="match status" value="3"/>
</dbReference>
<protein>
    <recommendedName>
        <fullName evidence="17">C2h2-type zn-finger protein</fullName>
    </recommendedName>
</protein>
<dbReference type="InterPro" id="IPR038441">
    <property type="entry name" value="THAP_Znf_sf"/>
</dbReference>
<feature type="region of interest" description="Disordered" evidence="11">
    <location>
        <begin position="102"/>
        <end position="128"/>
    </location>
</feature>
<evidence type="ECO:0000313" key="15">
    <source>
        <dbReference type="EnsemblMetazoa" id="AALFPA23_002676.P2621"/>
    </source>
</evidence>
<evidence type="ECO:0008006" key="17">
    <source>
        <dbReference type="Google" id="ProtNLM"/>
    </source>
</evidence>
<dbReference type="PROSITE" id="PS50157">
    <property type="entry name" value="ZINC_FINGER_C2H2_2"/>
    <property type="match status" value="3"/>
</dbReference>
<feature type="domain" description="C2H2-type" evidence="12">
    <location>
        <begin position="469"/>
        <end position="498"/>
    </location>
</feature>
<dbReference type="PROSITE" id="PS00028">
    <property type="entry name" value="ZINC_FINGER_C2H2_1"/>
    <property type="match status" value="6"/>
</dbReference>
<feature type="compositionally biased region" description="Polar residues" evidence="11">
    <location>
        <begin position="102"/>
        <end position="113"/>
    </location>
</feature>
<dbReference type="Proteomes" id="UP000069940">
    <property type="component" value="Unassembled WGS sequence"/>
</dbReference>
<dbReference type="EnsemblMetazoa" id="AALFPA23_002676.R2621">
    <property type="protein sequence ID" value="AALFPA23_002676.P2621"/>
    <property type="gene ID" value="AALFPA23_002676"/>
</dbReference>
<keyword evidence="7" id="KW-0539">Nucleus</keyword>
<proteinExistence type="predicted"/>
<reference evidence="16" key="1">
    <citation type="journal article" date="2015" name="Proc. Natl. Acad. Sci. U.S.A.">
        <title>Genome sequence of the Asian Tiger mosquito, Aedes albopictus, reveals insights into its biology, genetics, and evolution.</title>
        <authorList>
            <person name="Chen X.G."/>
            <person name="Jiang X."/>
            <person name="Gu J."/>
            <person name="Xu M."/>
            <person name="Wu Y."/>
            <person name="Deng Y."/>
            <person name="Zhang C."/>
            <person name="Bonizzoni M."/>
            <person name="Dermauw W."/>
            <person name="Vontas J."/>
            <person name="Armbruster P."/>
            <person name="Huang X."/>
            <person name="Yang Y."/>
            <person name="Zhang H."/>
            <person name="He W."/>
            <person name="Peng H."/>
            <person name="Liu Y."/>
            <person name="Wu K."/>
            <person name="Chen J."/>
            <person name="Lirakis M."/>
            <person name="Topalis P."/>
            <person name="Van Leeuwen T."/>
            <person name="Hall A.B."/>
            <person name="Jiang X."/>
            <person name="Thorpe C."/>
            <person name="Mueller R.L."/>
            <person name="Sun C."/>
            <person name="Waterhouse R.M."/>
            <person name="Yan G."/>
            <person name="Tu Z.J."/>
            <person name="Fang X."/>
            <person name="James A.A."/>
        </authorList>
    </citation>
    <scope>NUCLEOTIDE SEQUENCE [LARGE SCALE GENOMIC DNA]</scope>
    <source>
        <strain evidence="16">Foshan</strain>
    </source>
</reference>
<feature type="domain" description="ZAD" evidence="14">
    <location>
        <begin position="164"/>
        <end position="249"/>
    </location>
</feature>
<evidence type="ECO:0000256" key="3">
    <source>
        <dbReference type="ARBA" id="ARBA00022737"/>
    </source>
</evidence>
<evidence type="ECO:0000256" key="9">
    <source>
        <dbReference type="PROSITE-ProRule" id="PRU00309"/>
    </source>
</evidence>
<reference evidence="15" key="2">
    <citation type="submission" date="2025-05" db="UniProtKB">
        <authorList>
            <consortium name="EnsemblMetazoa"/>
        </authorList>
    </citation>
    <scope>IDENTIFICATION</scope>
    <source>
        <strain evidence="15">Foshan</strain>
    </source>
</reference>
<evidence type="ECO:0000259" key="13">
    <source>
        <dbReference type="PROSITE" id="PS50950"/>
    </source>
</evidence>
<dbReference type="GeneID" id="115268487"/>
<organism evidence="15 16">
    <name type="scientific">Aedes albopictus</name>
    <name type="common">Asian tiger mosquito</name>
    <name type="synonym">Stegomyia albopicta</name>
    <dbReference type="NCBI Taxonomy" id="7160"/>
    <lineage>
        <taxon>Eukaryota</taxon>
        <taxon>Metazoa</taxon>
        <taxon>Ecdysozoa</taxon>
        <taxon>Arthropoda</taxon>
        <taxon>Hexapoda</taxon>
        <taxon>Insecta</taxon>
        <taxon>Pterygota</taxon>
        <taxon>Neoptera</taxon>
        <taxon>Endopterygota</taxon>
        <taxon>Diptera</taxon>
        <taxon>Nematocera</taxon>
        <taxon>Culicoidea</taxon>
        <taxon>Culicidae</taxon>
        <taxon>Culicinae</taxon>
        <taxon>Aedini</taxon>
        <taxon>Aedes</taxon>
        <taxon>Stegomyia</taxon>
    </lineage>
</organism>
<dbReference type="Pfam" id="PF00096">
    <property type="entry name" value="zf-C2H2"/>
    <property type="match status" value="2"/>
</dbReference>
<keyword evidence="4 8" id="KW-0863">Zinc-finger</keyword>
<evidence type="ECO:0000313" key="16">
    <source>
        <dbReference type="Proteomes" id="UP000069940"/>
    </source>
</evidence>
<dbReference type="SMART" id="SM00868">
    <property type="entry name" value="zf-AD"/>
    <property type="match status" value="1"/>
</dbReference>
<evidence type="ECO:0000256" key="8">
    <source>
        <dbReference type="PROSITE-ProRule" id="PRU00042"/>
    </source>
</evidence>
<keyword evidence="16" id="KW-1185">Reference proteome</keyword>
<dbReference type="Gene3D" id="3.40.1800.20">
    <property type="match status" value="1"/>
</dbReference>
<sequence>MRCFVLGCRNDFHCYKYSGETPSKFSVHRFPIDLERRMAWLEAIARAENRELNIDTINFKAIRICSNHFPESDFILVKDRTMLCKTAVPTLFGADAVEKGQPFSTESTEDSQSIPPPVRIRKSPKEAETKTKALIDGVLGCVRKRDQKKPSQTNTLFRLEKFPHVCRLCLKAPKTETEVMIPLDDTDNMMDGISVGQFISEILPADATLEQSLQQFLPNKICLPCLELLKFFAKFRCKITIAHLLMNSLVELKQHKTSLPLVDLFKTKSDLVKTVITDLGLCRRSRYGVRDLLREFPRYDLASFQGFDTQEVKNEKQNDKDNFSDGEKELAPEEVIPKQENEKDLVEELADYPVESSMIYAEECTVEELNELTKVNPDLLVMDSSNDYPTFKKEKPPAKSKYGGKKLDQPLQCPKCRYSTPYQRNFETHQEVHKKREARVYACKHPGCTEVFNTRSEYKRHGPMAHKAYICDHCGLKMSTQSELKNHLARHLHKLEHPCPYCERRHNTKMDLRNHIRYMHLSRVGYQCKICQMSFSRKYIMQEHMATHSNSYAYPCTLCDKKFNVKKYLKSHISTVHERNRLPCRYCSVTYDRNYKLNNHIESAHGIQVRFVCDVCVMTYNSQDKLDVHMARHNQPHEMECGRCLTAFTSKDLLNSHPCITYR</sequence>
<dbReference type="SUPFAM" id="SSF57716">
    <property type="entry name" value="Glucocorticoid receptor-like (DNA-binding domain)"/>
    <property type="match status" value="2"/>
</dbReference>
<feature type="binding site" evidence="10">
    <location>
        <position position="222"/>
    </location>
    <ligand>
        <name>Zn(2+)</name>
        <dbReference type="ChEBI" id="CHEBI:29105"/>
    </ligand>
</feature>
<dbReference type="SMART" id="SM00980">
    <property type="entry name" value="THAP"/>
    <property type="match status" value="1"/>
</dbReference>